<dbReference type="Pfam" id="PF00076">
    <property type="entry name" value="RRM_1"/>
    <property type="match status" value="2"/>
</dbReference>
<keyword evidence="1" id="KW-0677">Repeat</keyword>
<dbReference type="Gene3D" id="3.30.70.330">
    <property type="match status" value="2"/>
</dbReference>
<dbReference type="GO" id="GO:0003729">
    <property type="term" value="F:mRNA binding"/>
    <property type="evidence" value="ECO:0007669"/>
    <property type="project" value="TreeGrafter"/>
</dbReference>
<proteinExistence type="predicted"/>
<evidence type="ECO:0000256" key="3">
    <source>
        <dbReference type="PROSITE-ProRule" id="PRU00176"/>
    </source>
</evidence>
<organism evidence="6 7">
    <name type="scientific">Escallonia rubra</name>
    <dbReference type="NCBI Taxonomy" id="112253"/>
    <lineage>
        <taxon>Eukaryota</taxon>
        <taxon>Viridiplantae</taxon>
        <taxon>Streptophyta</taxon>
        <taxon>Embryophyta</taxon>
        <taxon>Tracheophyta</taxon>
        <taxon>Spermatophyta</taxon>
        <taxon>Magnoliopsida</taxon>
        <taxon>eudicotyledons</taxon>
        <taxon>Gunneridae</taxon>
        <taxon>Pentapetalae</taxon>
        <taxon>asterids</taxon>
        <taxon>campanulids</taxon>
        <taxon>Escalloniales</taxon>
        <taxon>Escalloniaceae</taxon>
        <taxon>Escallonia</taxon>
    </lineage>
</organism>
<dbReference type="PANTHER" id="PTHR48032">
    <property type="entry name" value="RNA-BINDING PROTEIN MUSASHI HOMOLOG RBP6"/>
    <property type="match status" value="1"/>
</dbReference>
<dbReference type="CDD" id="cd12330">
    <property type="entry name" value="RRM2_Hrp1p"/>
    <property type="match status" value="1"/>
</dbReference>
<dbReference type="GO" id="GO:0006417">
    <property type="term" value="P:regulation of translation"/>
    <property type="evidence" value="ECO:0007669"/>
    <property type="project" value="TreeGrafter"/>
</dbReference>
<name>A0AA88R305_9ASTE</name>
<evidence type="ECO:0000256" key="4">
    <source>
        <dbReference type="SAM" id="MobiDB-lite"/>
    </source>
</evidence>
<dbReference type="Proteomes" id="UP001187471">
    <property type="component" value="Unassembled WGS sequence"/>
</dbReference>
<protein>
    <recommendedName>
        <fullName evidence="5">RRM domain-containing protein</fullName>
    </recommendedName>
</protein>
<comment type="caution">
    <text evidence="6">The sequence shown here is derived from an EMBL/GenBank/DDBJ whole genome shotgun (WGS) entry which is preliminary data.</text>
</comment>
<dbReference type="InterPro" id="IPR000504">
    <property type="entry name" value="RRM_dom"/>
</dbReference>
<evidence type="ECO:0000256" key="1">
    <source>
        <dbReference type="ARBA" id="ARBA00022737"/>
    </source>
</evidence>
<evidence type="ECO:0000313" key="6">
    <source>
        <dbReference type="EMBL" id="KAK2981217.1"/>
    </source>
</evidence>
<dbReference type="PROSITE" id="PS50102">
    <property type="entry name" value="RRM"/>
    <property type="match status" value="2"/>
</dbReference>
<feature type="domain" description="RRM" evidence="5">
    <location>
        <begin position="8"/>
        <end position="84"/>
    </location>
</feature>
<dbReference type="SMART" id="SM00360">
    <property type="entry name" value="RRM"/>
    <property type="match status" value="2"/>
</dbReference>
<evidence type="ECO:0000313" key="7">
    <source>
        <dbReference type="Proteomes" id="UP001187471"/>
    </source>
</evidence>
<feature type="compositionally biased region" description="Polar residues" evidence="4">
    <location>
        <begin position="365"/>
        <end position="377"/>
    </location>
</feature>
<feature type="compositionally biased region" description="Low complexity" evidence="4">
    <location>
        <begin position="336"/>
        <end position="345"/>
    </location>
</feature>
<keyword evidence="2 3" id="KW-0694">RNA-binding</keyword>
<keyword evidence="7" id="KW-1185">Reference proteome</keyword>
<feature type="domain" description="RRM" evidence="5">
    <location>
        <begin position="121"/>
        <end position="198"/>
    </location>
</feature>
<accession>A0AA88R305</accession>
<dbReference type="PANTHER" id="PTHR48032:SF6">
    <property type="entry name" value="RNA-BINDING (RRM_RBD_RNP MOTIFS) FAMILY PROTEIN"/>
    <property type="match status" value="1"/>
</dbReference>
<feature type="non-terminal residue" evidence="6">
    <location>
        <position position="1"/>
    </location>
</feature>
<dbReference type="AlphaFoldDB" id="A0AA88R305"/>
<sequence length="390" mass="42686">PAMESEPRKLFIGGLPRETTEEALKLHFNQYGVVQDCQVIKDRLTGKGRGFGFVTFKDPSTADRVLVDQHNILGKRVEVKLAIPKGERPQKQYYQGRLNSLQQQKNGVCMNTCNGSSEYNKKIFVGGLPPSLKEEEFKNYFEKFGTVVDACFIYDKQNNRPRGFGFVTFDSQEAVEKALNGGYHELNEKTVEVKRAEPKDRNTSYTSNRGTYDAGLNFGGFWVCPLYTSLPPYGILPGNNSVMNPHHVGGLPGVFNGFGYGTYLGYGSPVHYPAGISNGACDNWEASRFAGLQDAAGKCVRKMTDNDLRLEPNGAEDKEASEAHSMPCNGGNQEPGTSISYSGSYTDDDGDTEVPTLASLHLIDTPSSAQSNISENQIGADGQVYSCDSS</sequence>
<feature type="region of interest" description="Disordered" evidence="4">
    <location>
        <begin position="309"/>
        <end position="390"/>
    </location>
</feature>
<dbReference type="InterPro" id="IPR035979">
    <property type="entry name" value="RBD_domain_sf"/>
</dbReference>
<dbReference type="SUPFAM" id="SSF54928">
    <property type="entry name" value="RNA-binding domain, RBD"/>
    <property type="match status" value="2"/>
</dbReference>
<gene>
    <name evidence="6" type="ORF">RJ640_030606</name>
</gene>
<evidence type="ECO:0000259" key="5">
    <source>
        <dbReference type="PROSITE" id="PS50102"/>
    </source>
</evidence>
<feature type="compositionally biased region" description="Basic and acidic residues" evidence="4">
    <location>
        <begin position="309"/>
        <end position="322"/>
    </location>
</feature>
<evidence type="ECO:0000256" key="2">
    <source>
        <dbReference type="ARBA" id="ARBA00022884"/>
    </source>
</evidence>
<dbReference type="InterPro" id="IPR012677">
    <property type="entry name" value="Nucleotide-bd_a/b_plait_sf"/>
</dbReference>
<dbReference type="EMBL" id="JAVXUO010001548">
    <property type="protein sequence ID" value="KAK2981217.1"/>
    <property type="molecule type" value="Genomic_DNA"/>
</dbReference>
<reference evidence="6" key="1">
    <citation type="submission" date="2022-12" db="EMBL/GenBank/DDBJ databases">
        <title>Draft genome assemblies for two species of Escallonia (Escalloniales).</title>
        <authorList>
            <person name="Chanderbali A."/>
            <person name="Dervinis C."/>
            <person name="Anghel I."/>
            <person name="Soltis D."/>
            <person name="Soltis P."/>
            <person name="Zapata F."/>
        </authorList>
    </citation>
    <scope>NUCLEOTIDE SEQUENCE</scope>
    <source>
        <strain evidence="6">UCBG92.1500</strain>
        <tissue evidence="6">Leaf</tissue>
    </source>
</reference>